<reference evidence="1 2" key="1">
    <citation type="submission" date="2019-07" db="EMBL/GenBank/DDBJ databases">
        <title>Whole genome shotgun sequence of Cerasibacillus quisquiliarum NBRC 102429.</title>
        <authorList>
            <person name="Hosoyama A."/>
            <person name="Uohara A."/>
            <person name="Ohji S."/>
            <person name="Ichikawa N."/>
        </authorList>
    </citation>
    <scope>NUCLEOTIDE SEQUENCE [LARGE SCALE GENOMIC DNA]</scope>
    <source>
        <strain evidence="1 2">NBRC 102429</strain>
    </source>
</reference>
<accession>A0A511UZF0</accession>
<gene>
    <name evidence="1" type="ORF">CQU01_22640</name>
</gene>
<sequence>MFFLKTITTVIGTVKAVPDKIQTLCANTGNMALEILTRVEMELSIICKSQSLISLCRKKLCTCDKIVGEISAGR</sequence>
<dbReference type="EMBL" id="BJXW01000026">
    <property type="protein sequence ID" value="GEN32026.1"/>
    <property type="molecule type" value="Genomic_DNA"/>
</dbReference>
<dbReference type="Proteomes" id="UP000321491">
    <property type="component" value="Unassembled WGS sequence"/>
</dbReference>
<comment type="caution">
    <text evidence="1">The sequence shown here is derived from an EMBL/GenBank/DDBJ whole genome shotgun (WGS) entry which is preliminary data.</text>
</comment>
<protein>
    <submittedName>
        <fullName evidence="1">Uncharacterized protein</fullName>
    </submittedName>
</protein>
<keyword evidence="2" id="KW-1185">Reference proteome</keyword>
<organism evidence="1 2">
    <name type="scientific">Cerasibacillus quisquiliarum</name>
    <dbReference type="NCBI Taxonomy" id="227865"/>
    <lineage>
        <taxon>Bacteria</taxon>
        <taxon>Bacillati</taxon>
        <taxon>Bacillota</taxon>
        <taxon>Bacilli</taxon>
        <taxon>Bacillales</taxon>
        <taxon>Bacillaceae</taxon>
        <taxon>Cerasibacillus</taxon>
    </lineage>
</organism>
<evidence type="ECO:0000313" key="1">
    <source>
        <dbReference type="EMBL" id="GEN32026.1"/>
    </source>
</evidence>
<evidence type="ECO:0000313" key="2">
    <source>
        <dbReference type="Proteomes" id="UP000321491"/>
    </source>
</evidence>
<proteinExistence type="predicted"/>
<dbReference type="AlphaFoldDB" id="A0A511UZF0"/>
<name>A0A511UZF0_9BACI</name>